<dbReference type="PANTHER" id="PTHR30055">
    <property type="entry name" value="HTH-TYPE TRANSCRIPTIONAL REGULATOR RUTR"/>
    <property type="match status" value="1"/>
</dbReference>
<feature type="DNA-binding region" description="H-T-H motif" evidence="4">
    <location>
        <begin position="29"/>
        <end position="48"/>
    </location>
</feature>
<dbReference type="GO" id="GO:0000976">
    <property type="term" value="F:transcription cis-regulatory region binding"/>
    <property type="evidence" value="ECO:0007669"/>
    <property type="project" value="TreeGrafter"/>
</dbReference>
<accession>A0A853EPQ6</accession>
<dbReference type="InterPro" id="IPR009057">
    <property type="entry name" value="Homeodomain-like_sf"/>
</dbReference>
<evidence type="ECO:0000259" key="5">
    <source>
        <dbReference type="PROSITE" id="PS50977"/>
    </source>
</evidence>
<evidence type="ECO:0000313" key="6">
    <source>
        <dbReference type="EMBL" id="NYS92476.1"/>
    </source>
</evidence>
<dbReference type="InterPro" id="IPR001647">
    <property type="entry name" value="HTH_TetR"/>
</dbReference>
<dbReference type="AlphaFoldDB" id="A0A853EPQ6"/>
<sequence length="183" mass="20425">MPRWSPDAALVLEEAAMALFAEHGYAETTVPQIAERAGLTTRTFFRHFSEKREVVFLRDRELPTAVRTILDALPAGLGSSQLVEQGLSRAAVELEQWHAPISRRDAIIQTDEHLRERELLKLDHLAAAIEQGLVAREVPAAEAHVTSKVAALAFDLALRRWLDSEGSSLQDELDRAWSALRQV</sequence>
<evidence type="ECO:0000256" key="3">
    <source>
        <dbReference type="ARBA" id="ARBA00023163"/>
    </source>
</evidence>
<dbReference type="Gene3D" id="1.10.357.10">
    <property type="entry name" value="Tetracycline Repressor, domain 2"/>
    <property type="match status" value="1"/>
</dbReference>
<dbReference type="EMBL" id="JACBYE010000004">
    <property type="protein sequence ID" value="NYS92476.1"/>
    <property type="molecule type" value="Genomic_DNA"/>
</dbReference>
<feature type="domain" description="HTH tetR-type" evidence="5">
    <location>
        <begin position="6"/>
        <end position="66"/>
    </location>
</feature>
<evidence type="ECO:0000256" key="2">
    <source>
        <dbReference type="ARBA" id="ARBA00023125"/>
    </source>
</evidence>
<keyword evidence="1" id="KW-0805">Transcription regulation</keyword>
<dbReference type="InterPro" id="IPR050109">
    <property type="entry name" value="HTH-type_TetR-like_transc_reg"/>
</dbReference>
<dbReference type="PROSITE" id="PS50977">
    <property type="entry name" value="HTH_TETR_2"/>
    <property type="match status" value="1"/>
</dbReference>
<keyword evidence="7" id="KW-1185">Reference proteome</keyword>
<evidence type="ECO:0000313" key="7">
    <source>
        <dbReference type="Proteomes" id="UP000561011"/>
    </source>
</evidence>
<comment type="caution">
    <text evidence="6">The sequence shown here is derived from an EMBL/GenBank/DDBJ whole genome shotgun (WGS) entry which is preliminary data.</text>
</comment>
<dbReference type="Proteomes" id="UP000561011">
    <property type="component" value="Unassembled WGS sequence"/>
</dbReference>
<evidence type="ECO:0000256" key="4">
    <source>
        <dbReference type="PROSITE-ProRule" id="PRU00335"/>
    </source>
</evidence>
<reference evidence="6 7" key="1">
    <citation type="submission" date="2020-07" db="EMBL/GenBank/DDBJ databases">
        <title>MOT database genomes.</title>
        <authorList>
            <person name="Joseph S."/>
            <person name="Aduse-Opoku J."/>
            <person name="Hashim A."/>
            <person name="Wade W."/>
            <person name="Curtis M."/>
        </authorList>
    </citation>
    <scope>NUCLEOTIDE SEQUENCE [LARGE SCALE GENOMIC DNA]</scope>
    <source>
        <strain evidence="6 7">DSM 100099</strain>
    </source>
</reference>
<proteinExistence type="predicted"/>
<organism evidence="6 7">
    <name type="scientific">Sanguibacter inulinus</name>
    <dbReference type="NCBI Taxonomy" id="60922"/>
    <lineage>
        <taxon>Bacteria</taxon>
        <taxon>Bacillati</taxon>
        <taxon>Actinomycetota</taxon>
        <taxon>Actinomycetes</taxon>
        <taxon>Micrococcales</taxon>
        <taxon>Sanguibacteraceae</taxon>
        <taxon>Sanguibacter</taxon>
    </lineage>
</organism>
<protein>
    <submittedName>
        <fullName evidence="6">TetR family transcriptional regulator</fullName>
    </submittedName>
</protein>
<dbReference type="RefSeq" id="WP_179912330.1">
    <property type="nucleotide sequence ID" value="NZ_JACBYE010000004.1"/>
</dbReference>
<gene>
    <name evidence="6" type="ORF">HZZ10_02885</name>
</gene>
<dbReference type="SUPFAM" id="SSF46689">
    <property type="entry name" value="Homeodomain-like"/>
    <property type="match status" value="1"/>
</dbReference>
<keyword evidence="3" id="KW-0804">Transcription</keyword>
<dbReference type="GO" id="GO:0003700">
    <property type="term" value="F:DNA-binding transcription factor activity"/>
    <property type="evidence" value="ECO:0007669"/>
    <property type="project" value="TreeGrafter"/>
</dbReference>
<name>A0A853EPQ6_9MICO</name>
<dbReference type="Pfam" id="PF00440">
    <property type="entry name" value="TetR_N"/>
    <property type="match status" value="1"/>
</dbReference>
<keyword evidence="2 4" id="KW-0238">DNA-binding</keyword>
<evidence type="ECO:0000256" key="1">
    <source>
        <dbReference type="ARBA" id="ARBA00023015"/>
    </source>
</evidence>
<dbReference type="PANTHER" id="PTHR30055:SF238">
    <property type="entry name" value="MYCOFACTOCIN BIOSYNTHESIS TRANSCRIPTIONAL REGULATOR MFTR-RELATED"/>
    <property type="match status" value="1"/>
</dbReference>
<dbReference type="PRINTS" id="PR00455">
    <property type="entry name" value="HTHTETR"/>
</dbReference>